<keyword evidence="1" id="KW-0472">Membrane</keyword>
<dbReference type="EMBL" id="CP108318">
    <property type="protein sequence ID" value="WTW64433.1"/>
    <property type="molecule type" value="Genomic_DNA"/>
</dbReference>
<keyword evidence="1" id="KW-1133">Transmembrane helix</keyword>
<protein>
    <recommendedName>
        <fullName evidence="3">Integral membrane protein</fullName>
    </recommendedName>
</protein>
<evidence type="ECO:0000313" key="2">
    <source>
        <dbReference type="EMBL" id="WTW64433.1"/>
    </source>
</evidence>
<feature type="transmembrane region" description="Helical" evidence="1">
    <location>
        <begin position="153"/>
        <end position="171"/>
    </location>
</feature>
<feature type="transmembrane region" description="Helical" evidence="1">
    <location>
        <begin position="177"/>
        <end position="196"/>
    </location>
</feature>
<organism evidence="2">
    <name type="scientific">Streptomyces sp. NBC_00003</name>
    <dbReference type="NCBI Taxonomy" id="2903608"/>
    <lineage>
        <taxon>Bacteria</taxon>
        <taxon>Bacillati</taxon>
        <taxon>Actinomycetota</taxon>
        <taxon>Actinomycetes</taxon>
        <taxon>Kitasatosporales</taxon>
        <taxon>Streptomycetaceae</taxon>
        <taxon>Streptomyces</taxon>
    </lineage>
</organism>
<name>A0AAU2VAV9_9ACTN</name>
<feature type="transmembrane region" description="Helical" evidence="1">
    <location>
        <begin position="54"/>
        <end position="73"/>
    </location>
</feature>
<feature type="transmembrane region" description="Helical" evidence="1">
    <location>
        <begin position="80"/>
        <end position="101"/>
    </location>
</feature>
<proteinExistence type="predicted"/>
<feature type="transmembrane region" description="Helical" evidence="1">
    <location>
        <begin position="121"/>
        <end position="141"/>
    </location>
</feature>
<reference evidence="2" key="1">
    <citation type="submission" date="2022-10" db="EMBL/GenBank/DDBJ databases">
        <title>The complete genomes of actinobacterial strains from the NBC collection.</title>
        <authorList>
            <person name="Joergensen T.S."/>
            <person name="Alvarez Arevalo M."/>
            <person name="Sterndorff E.B."/>
            <person name="Faurdal D."/>
            <person name="Vuksanovic O."/>
            <person name="Mourched A.-S."/>
            <person name="Charusanti P."/>
            <person name="Shaw S."/>
            <person name="Blin K."/>
            <person name="Weber T."/>
        </authorList>
    </citation>
    <scope>NUCLEOTIDE SEQUENCE</scope>
    <source>
        <strain evidence="2">NBC_00003</strain>
    </source>
</reference>
<dbReference type="AlphaFoldDB" id="A0AAU2VAV9"/>
<feature type="transmembrane region" description="Helical" evidence="1">
    <location>
        <begin position="15"/>
        <end position="34"/>
    </location>
</feature>
<evidence type="ECO:0000256" key="1">
    <source>
        <dbReference type="SAM" id="Phobius"/>
    </source>
</evidence>
<evidence type="ECO:0008006" key="3">
    <source>
        <dbReference type="Google" id="ProtNLM"/>
    </source>
</evidence>
<accession>A0AAU2VAV9</accession>
<gene>
    <name evidence="2" type="ORF">OG549_29430</name>
</gene>
<keyword evidence="1" id="KW-0812">Transmembrane</keyword>
<sequence>MGHWFYRNITEPGKLPMLLALAAFVVTFLVTRSITRLIRAGRGPFRNIKPGGMHIHHVVPGVILTVVGGFGAVGSGRRGIAAATFAVLFGMGAGLVLDEFALILHLDDVYWSESGRKSVEIVVMAAALMTLVLAGFSPLGVNDVSPEERQSRGSFVTTIAINFCFVLISLFKGKVRLAMIGTFVPFVALFGAIRLARPGSPWARRFYRNRPRARARAGLRAYHHDRRWSRPRRRFQDWIGGAPDRLPVRRP</sequence>